<dbReference type="InterPro" id="IPR014030">
    <property type="entry name" value="Ketoacyl_synth_N"/>
</dbReference>
<dbReference type="Pfam" id="PF14765">
    <property type="entry name" value="PS-DH"/>
    <property type="match status" value="1"/>
</dbReference>
<dbReference type="EMBL" id="MU839840">
    <property type="protein sequence ID" value="KAK1751945.1"/>
    <property type="molecule type" value="Genomic_DNA"/>
</dbReference>
<dbReference type="InterPro" id="IPR018201">
    <property type="entry name" value="Ketoacyl_synth_AS"/>
</dbReference>
<dbReference type="PROSITE" id="PS52019">
    <property type="entry name" value="PKS_MFAS_DH"/>
    <property type="match status" value="1"/>
</dbReference>
<dbReference type="Proteomes" id="UP001239445">
    <property type="component" value="Unassembled WGS sequence"/>
</dbReference>
<evidence type="ECO:0000256" key="3">
    <source>
        <dbReference type="ARBA" id="ARBA00022679"/>
    </source>
</evidence>
<feature type="domain" description="Carrier" evidence="6">
    <location>
        <begin position="1669"/>
        <end position="1746"/>
    </location>
</feature>
<feature type="region of interest" description="Disordered" evidence="5">
    <location>
        <begin position="1746"/>
        <end position="1771"/>
    </location>
</feature>
<evidence type="ECO:0000259" key="6">
    <source>
        <dbReference type="PROSITE" id="PS50075"/>
    </source>
</evidence>
<dbReference type="PANTHER" id="PTHR43775:SF45">
    <property type="entry name" value="CONIDIAL PIGMENT POLYKETIDE SYNTHASE ALB1"/>
    <property type="match status" value="1"/>
</dbReference>
<dbReference type="SMART" id="SM00827">
    <property type="entry name" value="PKS_AT"/>
    <property type="match status" value="1"/>
</dbReference>
<feature type="domain" description="PKS/mFAS DH" evidence="8">
    <location>
        <begin position="1294"/>
        <end position="1607"/>
    </location>
</feature>
<dbReference type="InterPro" id="IPR050091">
    <property type="entry name" value="PKS_NRPS_Biosynth_Enz"/>
</dbReference>
<dbReference type="InterPro" id="IPR020806">
    <property type="entry name" value="PKS_PP-bd"/>
</dbReference>
<dbReference type="Gene3D" id="3.40.47.10">
    <property type="match status" value="1"/>
</dbReference>
<dbReference type="CDD" id="cd00833">
    <property type="entry name" value="PKS"/>
    <property type="match status" value="1"/>
</dbReference>
<dbReference type="SMART" id="SM00823">
    <property type="entry name" value="PKS_PP"/>
    <property type="match status" value="2"/>
</dbReference>
<dbReference type="InterPro" id="IPR001227">
    <property type="entry name" value="Ac_transferase_dom_sf"/>
</dbReference>
<evidence type="ECO:0000259" key="8">
    <source>
        <dbReference type="PROSITE" id="PS52019"/>
    </source>
</evidence>
<dbReference type="InterPro" id="IPR042104">
    <property type="entry name" value="PKS_dehydratase_sf"/>
</dbReference>
<dbReference type="InterPro" id="IPR032088">
    <property type="entry name" value="SAT"/>
</dbReference>
<dbReference type="InterPro" id="IPR014043">
    <property type="entry name" value="Acyl_transferase_dom"/>
</dbReference>
<feature type="active site" description="Proton donor; for dehydratase activity" evidence="4">
    <location>
        <position position="1520"/>
    </location>
</feature>
<dbReference type="Pfam" id="PF22621">
    <property type="entry name" value="CurL-like_PKS_C"/>
    <property type="match status" value="1"/>
</dbReference>
<dbReference type="GO" id="GO:0004312">
    <property type="term" value="F:fatty acid synthase activity"/>
    <property type="evidence" value="ECO:0007669"/>
    <property type="project" value="TreeGrafter"/>
</dbReference>
<dbReference type="GO" id="GO:0006633">
    <property type="term" value="P:fatty acid biosynthetic process"/>
    <property type="evidence" value="ECO:0007669"/>
    <property type="project" value="InterPro"/>
</dbReference>
<dbReference type="PROSITE" id="PS00606">
    <property type="entry name" value="KS3_1"/>
    <property type="match status" value="1"/>
</dbReference>
<dbReference type="Gene3D" id="3.40.50.1820">
    <property type="entry name" value="alpha/beta hydrolase"/>
    <property type="match status" value="1"/>
</dbReference>
<dbReference type="SUPFAM" id="SSF53474">
    <property type="entry name" value="alpha/beta-Hydrolases"/>
    <property type="match status" value="1"/>
</dbReference>
<sequence length="2148" mass="231701">MKTQGRIYLFGDQTNDFVPDLRQLLRIQDSPLLTAFLEKTHIALRQEISQQGREIQDFLPRFSRVVDLLAAYSTDIDSAPVLASTLTAIYQLGSFISYYGDGSRTYPTGQSQVLLGMCTGQLAASAVAAASTVVELVPLAVEAVVIAFRTGLQVTKTRQLLENGPDRNKNWSFIVPKMPADVAAARIEQFSQSANLPVGSRPFIGTVAPTSITIFGHPRVLGDFFSSPIMADVKAIPVPVFAPYHEPNLYAESDIDHILESLSEAAGETAMKLPVISSVTGGPISASTLREQLYSSLEEILRQPLLLDTVIKSVGSACQASSLNRWNILPIGTSASRLASALGERSGITVEIEQLGGAPSLSTRSLNAGGNGRPEQSKIAIIGYSGRFPDAASPEGLWEILEQGRDVHREIPADRFNVNTHYDPTGKTKNASGVRHGCFIKDPGFFDCRFFNLSPKEADQSDPAQRLALLTAYEAIEMAGIVPDRTPSTQRDRVGIFYGMTSDDWREVNSGQDVGTYFIPGGNRAFTPGRINYHFKFSGPSVSVDTACSSSACAIHIACNSLWRNDCDTAIAGGTNLMTNPDNFTGLDRGHFLSHTGNCKTFDDGADGYCRADAVGTVVLKRLEDALADKDPIQAVICGAYTNHSAEAESITRPHIGAQSAIFRRILNGAGHDPLDVSYIEMHGTGTQAGDAVEMRSVLDVFAGNRSGRTSAKPLYLGSVKANIGHAESGSGVASLIKVIMMMKNSQIPRHVGIKTKLNTGFPKDLEQRGIRIAMEATPWQKPAGGNRMAFLNNFSAAGGNSALLVEDSPAPIQARTSEDPRTSHLVTVSARTLKSIRANVERLVAHLDSNPGTDLGSLAYTTTARRIHHNYRVSVTGKTLADVKAALQKSTAQDVRPVPRKVPGLAWAFTGQGAVYEGMGKNLFASFRVFREEVQRLDGISRSFGFDSFLPLLLGGATPEQTTQFTPQATQLALSCFEIALARLWESFGVVPNVIVGHSLGEYAALHIAGVLSARDVVFLVGTRARIMQERCTPGTHAMLAVKGSVASLAPVMLSHSLEVACINGPSQTVLAGLGADVDRAQEALAQNGIKATRLKTDFAFHSSQVEPVLTEFEKLASGIVFRKPTIPVLSPLLASVITEEGELSTEYLARHCRETVNIAGAVEAAVSQKLLSEDTICLEMGPDLIVSGMLKACLGSSAKAVASVRKSDTIWATLTDALSTLYQAGREILWDEFHRDFNAFHEMLSLPSYQWDYKNHWIQYVHDWCLTKGNAPQVQVAVAPPAGPLALPAPEHKYLSATCQKVLSSEHGSTQSSVLIESDISHPDLRAVFEAHKVNGAILCPSSVYADIAVTLGNYLSESNPIPTNNGVEVADMATTKPLLMRNPGKTELFRVSAEANWASQEAQVAFYSVDLSGNKTIEHATCTIRFGNPDAWLSEWKRVAHLVRSRMQNVRDAARDGNSHLIKRGMVYKLFENCVEYGEAFQGIDEVCLDSKAHEATARVNLKDNSTCFHANPYYIDSLGHLSGFIMNATESFDYKTQVFLNHGWESIRCAVKLSPTEQYDTYVKMESTNGSHYVGDVYVFQGDRIIGVNQGVAFQSVPRKVLDLLLPNPSKGVATKAAKESAPAAPAARPSAPQKTVASPAPSPKAPAPVKAAKAAAPAPKKESVLEPLLIVQVMDIIAQETGITIAEMKNDLDFADVGVDSLLSLTICSRLREEHNIDVSSTLFIDYPTVRDLKNFLGAGAETPAADSDDSSKSSTPQSGFSSYGGVSDSCSDVTLDEPVDLAVGGSSSSSSSNSPFNEICAIMADEIGVKVEEVWNAPSLSELGLDSLMSLTVLGRMRDELNVDLPMDFFFDDDMAIIRKKLIGDDAAEEPATKASPAVPIPPATSVVLQGSLATAKKVLILFPDGSGSAASYATLPRVARDAAVVALNCPYVKRPQDLKCGLQDLTEPYLAEIRRRQPHGPYYLGGWSAGGICAYDAAARLMAAGEEVAGLILLDSPNPIKLDKLPVRMYHFLDSVNIFGYGAKTPPPEWLLPHFLAFIDSLAAYEPSPFPAGKAPQTHAIWAADGVYRSTGGKRLPEQPDDVPAMKWLLEDRKTFGPNGWDQLVGEKLRIEVLKGANHFTMMQGEQALQLSQFLARSLGL</sequence>
<dbReference type="Gene3D" id="3.40.366.10">
    <property type="entry name" value="Malonyl-Coenzyme A Acyl Carrier Protein, domain 2"/>
    <property type="match status" value="2"/>
</dbReference>
<dbReference type="SMART" id="SM00825">
    <property type="entry name" value="PKS_KS"/>
    <property type="match status" value="1"/>
</dbReference>
<dbReference type="InterPro" id="IPR036736">
    <property type="entry name" value="ACP-like_sf"/>
</dbReference>
<dbReference type="SUPFAM" id="SSF55048">
    <property type="entry name" value="Probable ACP-binding domain of malonyl-CoA ACP transacylase"/>
    <property type="match status" value="1"/>
</dbReference>
<dbReference type="InterPro" id="IPR016039">
    <property type="entry name" value="Thiolase-like"/>
</dbReference>
<keyword evidence="10" id="KW-1185">Reference proteome</keyword>
<accession>A0AAJ0B677</accession>
<dbReference type="InterPro" id="IPR049900">
    <property type="entry name" value="PKS_mFAS_DH"/>
</dbReference>
<dbReference type="PROSITE" id="PS00012">
    <property type="entry name" value="PHOSPHOPANTETHEINE"/>
    <property type="match status" value="2"/>
</dbReference>
<gene>
    <name evidence="9" type="ORF">QBC47DRAFT_328296</name>
</gene>
<dbReference type="FunFam" id="1.10.1200.10:FF:000011">
    <property type="entry name" value="Sterigmatocystin biosynthesis polyketide synthase"/>
    <property type="match status" value="1"/>
</dbReference>
<evidence type="ECO:0000256" key="5">
    <source>
        <dbReference type="SAM" id="MobiDB-lite"/>
    </source>
</evidence>
<feature type="compositionally biased region" description="Low complexity" evidence="5">
    <location>
        <begin position="1652"/>
        <end position="1661"/>
    </location>
</feature>
<dbReference type="FunFam" id="3.40.50.1820:FF:000116">
    <property type="entry name" value="Sterigmatocystin biosynthesis polyketide synthase"/>
    <property type="match status" value="1"/>
</dbReference>
<feature type="active site" description="Proton acceptor; for dehydratase activity" evidence="4">
    <location>
        <position position="1334"/>
    </location>
</feature>
<dbReference type="InterPro" id="IPR014031">
    <property type="entry name" value="Ketoacyl_synth_C"/>
</dbReference>
<dbReference type="Pfam" id="PF00109">
    <property type="entry name" value="ketoacyl-synt"/>
    <property type="match status" value="1"/>
</dbReference>
<dbReference type="FunFam" id="3.40.47.10:FF:000031">
    <property type="entry name" value="Sterigmatocystin biosynthesis polyketide synthase"/>
    <property type="match status" value="1"/>
</dbReference>
<dbReference type="PANTHER" id="PTHR43775">
    <property type="entry name" value="FATTY ACID SYNTHASE"/>
    <property type="match status" value="1"/>
</dbReference>
<feature type="domain" description="Ketosynthase family 3 (KS3)" evidence="7">
    <location>
        <begin position="376"/>
        <end position="808"/>
    </location>
</feature>
<dbReference type="FunFam" id="3.10.129.110:FF:000001">
    <property type="entry name" value="Sterigmatocystin biosynthesis polyketide synthase"/>
    <property type="match status" value="1"/>
</dbReference>
<dbReference type="InterPro" id="IPR029058">
    <property type="entry name" value="AB_hydrolase_fold"/>
</dbReference>
<protein>
    <submittedName>
        <fullName evidence="9">Polyketide synthase for naphthopyrone YWA1</fullName>
    </submittedName>
</protein>
<dbReference type="Gene3D" id="1.10.1200.10">
    <property type="entry name" value="ACP-like"/>
    <property type="match status" value="2"/>
</dbReference>
<dbReference type="SUPFAM" id="SSF52151">
    <property type="entry name" value="FabD/lysophospholipase-like"/>
    <property type="match status" value="1"/>
</dbReference>
<evidence type="ECO:0000256" key="1">
    <source>
        <dbReference type="ARBA" id="ARBA00022450"/>
    </source>
</evidence>
<keyword evidence="3" id="KW-0808">Transferase</keyword>
<dbReference type="Pfam" id="PF00975">
    <property type="entry name" value="Thioesterase"/>
    <property type="match status" value="1"/>
</dbReference>
<dbReference type="PROSITE" id="PS52004">
    <property type="entry name" value="KS3_2"/>
    <property type="match status" value="1"/>
</dbReference>
<comment type="caution">
    <text evidence="9">The sequence shown here is derived from an EMBL/GenBank/DDBJ whole genome shotgun (WGS) entry which is preliminary data.</text>
</comment>
<dbReference type="Pfam" id="PF00550">
    <property type="entry name" value="PP-binding"/>
    <property type="match status" value="2"/>
</dbReference>
<proteinExistence type="predicted"/>
<dbReference type="InterPro" id="IPR009081">
    <property type="entry name" value="PP-bd_ACP"/>
</dbReference>
<feature type="region of interest" description="C-terminal hotdog fold" evidence="4">
    <location>
        <begin position="1462"/>
        <end position="1607"/>
    </location>
</feature>
<evidence type="ECO:0000259" key="7">
    <source>
        <dbReference type="PROSITE" id="PS52004"/>
    </source>
</evidence>
<dbReference type="InterPro" id="IPR030918">
    <property type="entry name" value="PT_fungal_PKS"/>
</dbReference>
<dbReference type="Pfam" id="PF16073">
    <property type="entry name" value="SAT"/>
    <property type="match status" value="1"/>
</dbReference>
<organism evidence="9 10">
    <name type="scientific">Echria macrotheca</name>
    <dbReference type="NCBI Taxonomy" id="438768"/>
    <lineage>
        <taxon>Eukaryota</taxon>
        <taxon>Fungi</taxon>
        <taxon>Dikarya</taxon>
        <taxon>Ascomycota</taxon>
        <taxon>Pezizomycotina</taxon>
        <taxon>Sordariomycetes</taxon>
        <taxon>Sordariomycetidae</taxon>
        <taxon>Sordariales</taxon>
        <taxon>Schizotheciaceae</taxon>
        <taxon>Echria</taxon>
    </lineage>
</organism>
<feature type="compositionally biased region" description="Low complexity" evidence="5">
    <location>
        <begin position="1619"/>
        <end position="1644"/>
    </location>
</feature>
<dbReference type="GO" id="GO:0004315">
    <property type="term" value="F:3-oxoacyl-[acyl-carrier-protein] synthase activity"/>
    <property type="evidence" value="ECO:0007669"/>
    <property type="project" value="InterPro"/>
</dbReference>
<dbReference type="InterPro" id="IPR049551">
    <property type="entry name" value="PKS_DH_C"/>
</dbReference>
<dbReference type="InterPro" id="IPR006162">
    <property type="entry name" value="Ppantetheine_attach_site"/>
</dbReference>
<dbReference type="Pfam" id="PF00698">
    <property type="entry name" value="Acyl_transf_1"/>
    <property type="match status" value="1"/>
</dbReference>
<evidence type="ECO:0000313" key="10">
    <source>
        <dbReference type="Proteomes" id="UP001239445"/>
    </source>
</evidence>
<dbReference type="Gene3D" id="3.30.70.3290">
    <property type="match status" value="1"/>
</dbReference>
<evidence type="ECO:0000256" key="2">
    <source>
        <dbReference type="ARBA" id="ARBA00022553"/>
    </source>
</evidence>
<dbReference type="Pfam" id="PF02801">
    <property type="entry name" value="Ketoacyl-synt_C"/>
    <property type="match status" value="1"/>
</dbReference>
<feature type="region of interest" description="Disordered" evidence="5">
    <location>
        <begin position="1619"/>
        <end position="1661"/>
    </location>
</feature>
<evidence type="ECO:0000256" key="4">
    <source>
        <dbReference type="PROSITE-ProRule" id="PRU01363"/>
    </source>
</evidence>
<dbReference type="GO" id="GO:0031177">
    <property type="term" value="F:phosphopantetheine binding"/>
    <property type="evidence" value="ECO:0007669"/>
    <property type="project" value="InterPro"/>
</dbReference>
<dbReference type="InterPro" id="IPR020841">
    <property type="entry name" value="PKS_Beta-ketoAc_synthase_dom"/>
</dbReference>
<evidence type="ECO:0000313" key="9">
    <source>
        <dbReference type="EMBL" id="KAK1751945.1"/>
    </source>
</evidence>
<dbReference type="InterPro" id="IPR016035">
    <property type="entry name" value="Acyl_Trfase/lysoPLipase"/>
</dbReference>
<dbReference type="SUPFAM" id="SSF47336">
    <property type="entry name" value="ACP-like"/>
    <property type="match status" value="2"/>
</dbReference>
<keyword evidence="1" id="KW-0596">Phosphopantetheine</keyword>
<dbReference type="NCBIfam" id="TIGR04532">
    <property type="entry name" value="PT_fungal_PKS"/>
    <property type="match status" value="1"/>
</dbReference>
<dbReference type="PROSITE" id="PS50075">
    <property type="entry name" value="CARRIER"/>
    <property type="match status" value="1"/>
</dbReference>
<dbReference type="Gene3D" id="3.10.129.110">
    <property type="entry name" value="Polyketide synthase dehydratase"/>
    <property type="match status" value="1"/>
</dbReference>
<reference evidence="9" key="1">
    <citation type="submission" date="2023-06" db="EMBL/GenBank/DDBJ databases">
        <title>Genome-scale phylogeny and comparative genomics of the fungal order Sordariales.</title>
        <authorList>
            <consortium name="Lawrence Berkeley National Laboratory"/>
            <person name="Hensen N."/>
            <person name="Bonometti L."/>
            <person name="Westerberg I."/>
            <person name="Brannstrom I.O."/>
            <person name="Guillou S."/>
            <person name="Cros-Aarteil S."/>
            <person name="Calhoun S."/>
            <person name="Haridas S."/>
            <person name="Kuo A."/>
            <person name="Mondo S."/>
            <person name="Pangilinan J."/>
            <person name="Riley R."/>
            <person name="Labutti K."/>
            <person name="Andreopoulos B."/>
            <person name="Lipzen A."/>
            <person name="Chen C."/>
            <person name="Yanf M."/>
            <person name="Daum C."/>
            <person name="Ng V."/>
            <person name="Clum A."/>
            <person name="Steindorff A."/>
            <person name="Ohm R."/>
            <person name="Martin F."/>
            <person name="Silar P."/>
            <person name="Natvig D."/>
            <person name="Lalanne C."/>
            <person name="Gautier V."/>
            <person name="Ament-Velasquez S.L."/>
            <person name="Kruys A."/>
            <person name="Hutchinson M.I."/>
            <person name="Powell A.J."/>
            <person name="Barry K."/>
            <person name="Miller A.N."/>
            <person name="Grigoriev I.V."/>
            <person name="Debuchy R."/>
            <person name="Gladieux P."/>
            <person name="Thoren M.H."/>
            <person name="Johannesson H."/>
        </authorList>
    </citation>
    <scope>NUCLEOTIDE SEQUENCE</scope>
    <source>
        <strain evidence="9">PSN4</strain>
    </source>
</reference>
<keyword evidence="2" id="KW-0597">Phosphoprotein</keyword>
<name>A0AAJ0B677_9PEZI</name>
<dbReference type="InterPro" id="IPR001031">
    <property type="entry name" value="Thioesterase"/>
</dbReference>
<feature type="region of interest" description="N-terminal hotdog fold" evidence="4">
    <location>
        <begin position="1294"/>
        <end position="1434"/>
    </location>
</feature>
<dbReference type="InterPro" id="IPR016036">
    <property type="entry name" value="Malonyl_transacylase_ACP-bd"/>
</dbReference>
<dbReference type="SUPFAM" id="SSF53901">
    <property type="entry name" value="Thiolase-like"/>
    <property type="match status" value="1"/>
</dbReference>
<dbReference type="GO" id="GO:0044550">
    <property type="term" value="P:secondary metabolite biosynthetic process"/>
    <property type="evidence" value="ECO:0007669"/>
    <property type="project" value="UniProtKB-ARBA"/>
</dbReference>